<dbReference type="AlphaFoldDB" id="L7JQU4"/>
<accession>L7JQU4</accession>
<evidence type="ECO:0000313" key="1">
    <source>
        <dbReference type="EMBL" id="ELQ70219.1"/>
    </source>
</evidence>
<protein>
    <submittedName>
        <fullName evidence="1">Uncharacterized protein</fullName>
    </submittedName>
</protein>
<gene>
    <name evidence="1" type="ORF">OOW_P131scaffold00067g21</name>
</gene>
<sequence>MWNQKMEGDKATWSYVRLLPIHDLIPSKAKQSVFGSRKPSALLSPGIPVPMFKVFHEVDNRAVRNVGKQNSAGSGPLLEPINQSAMRGWDLNWLDN</sequence>
<reference evidence="1" key="1">
    <citation type="journal article" date="2012" name="PLoS Genet.">
        <title>Comparative analysis of the genomes of two field isolates of the rice blast fungus Magnaporthe oryzae.</title>
        <authorList>
            <person name="Xue M."/>
            <person name="Yang J."/>
            <person name="Li Z."/>
            <person name="Hu S."/>
            <person name="Yao N."/>
            <person name="Dean R.A."/>
            <person name="Zhao W."/>
            <person name="Shen M."/>
            <person name="Zhang H."/>
            <person name="Li C."/>
            <person name="Liu L."/>
            <person name="Cao L."/>
            <person name="Xu X."/>
            <person name="Xing Y."/>
            <person name="Hsiang T."/>
            <person name="Zhang Z."/>
            <person name="Xu J.R."/>
            <person name="Peng Y.L."/>
        </authorList>
    </citation>
    <scope>NUCLEOTIDE SEQUENCE [LARGE SCALE GENOMIC DNA]</scope>
    <source>
        <strain evidence="1">P131</strain>
    </source>
</reference>
<dbReference type="EMBL" id="JH794700">
    <property type="protein sequence ID" value="ELQ70219.1"/>
    <property type="molecule type" value="Genomic_DNA"/>
</dbReference>
<organism>
    <name type="scientific">Pyricularia oryzae (strain P131)</name>
    <name type="common">Rice blast fungus</name>
    <name type="synonym">Magnaporthe oryzae</name>
    <dbReference type="NCBI Taxonomy" id="1143193"/>
    <lineage>
        <taxon>Eukaryota</taxon>
        <taxon>Fungi</taxon>
        <taxon>Dikarya</taxon>
        <taxon>Ascomycota</taxon>
        <taxon>Pezizomycotina</taxon>
        <taxon>Sordariomycetes</taxon>
        <taxon>Sordariomycetidae</taxon>
        <taxon>Magnaporthales</taxon>
        <taxon>Pyriculariaceae</taxon>
        <taxon>Pyricularia</taxon>
    </lineage>
</organism>
<name>L7JQU4_PYRO1</name>
<proteinExistence type="predicted"/>